<dbReference type="GO" id="GO:0000774">
    <property type="term" value="F:adenyl-nucleotide exchange factor activity"/>
    <property type="evidence" value="ECO:0007669"/>
    <property type="project" value="InterPro"/>
</dbReference>
<dbReference type="InterPro" id="IPR013805">
    <property type="entry name" value="GrpE_CC"/>
</dbReference>
<keyword evidence="3 4" id="KW-0346">Stress response</keyword>
<feature type="region of interest" description="Disordered" evidence="7">
    <location>
        <begin position="223"/>
        <end position="244"/>
    </location>
</feature>
<evidence type="ECO:0000256" key="4">
    <source>
        <dbReference type="RuleBase" id="RU000639"/>
    </source>
</evidence>
<name>A0A977PZ39_9CYAN</name>
<accession>A0A977PZ39</accession>
<dbReference type="SUPFAM" id="SSF51064">
    <property type="entry name" value="Head domain of nucleotide exchange factor GrpE"/>
    <property type="match status" value="1"/>
</dbReference>
<evidence type="ECO:0000256" key="6">
    <source>
        <dbReference type="SAM" id="Coils"/>
    </source>
</evidence>
<keyword evidence="3" id="KW-0963">Cytoplasm</keyword>
<protein>
    <recommendedName>
        <fullName evidence="3 4">Protein GrpE</fullName>
    </recommendedName>
    <alternativeName>
        <fullName evidence="3">HSP-70 cofactor</fullName>
    </alternativeName>
</protein>
<keyword evidence="2 3" id="KW-0143">Chaperone</keyword>
<dbReference type="InterPro" id="IPR009012">
    <property type="entry name" value="GrpE_head"/>
</dbReference>
<comment type="subcellular location">
    <subcellularLocation>
        <location evidence="3">Cytoplasm</location>
    </subcellularLocation>
</comment>
<comment type="subunit">
    <text evidence="3">Homodimer.</text>
</comment>
<organism evidence="8">
    <name type="scientific">Woronichinia naegeliana WA131</name>
    <dbReference type="NCBI Taxonomy" id="2824559"/>
    <lineage>
        <taxon>Bacteria</taxon>
        <taxon>Bacillati</taxon>
        <taxon>Cyanobacteriota</taxon>
        <taxon>Cyanophyceae</taxon>
        <taxon>Synechococcales</taxon>
        <taxon>Coelosphaeriaceae</taxon>
        <taxon>Woronichinia</taxon>
    </lineage>
</organism>
<dbReference type="HAMAP" id="MF_01151">
    <property type="entry name" value="GrpE"/>
    <property type="match status" value="1"/>
</dbReference>
<evidence type="ECO:0000256" key="5">
    <source>
        <dbReference type="RuleBase" id="RU004478"/>
    </source>
</evidence>
<sequence>MESVSTGISETPDLSSTLETPEGATASPEEILNLNPDSPAETADTTSPEPDEDTVHPETAIAVLQQELANHRQELAQQAEQLDAFKKRYLSLAAEFDNFRKRTQREREELEQQIKGKTITELLSVVDNFERARTQLKPTNDGEMEIHKSYQSVYKSFVDGLKRLGVAPMRPEGQLFDPNYHEAMLREQTGEYPEGTVIEELVRGYQLGEIVLRHAMVKVATPKESVIPSEGEATEPSESTDTPI</sequence>
<dbReference type="GO" id="GO:0051082">
    <property type="term" value="F:unfolded protein binding"/>
    <property type="evidence" value="ECO:0007669"/>
    <property type="project" value="TreeGrafter"/>
</dbReference>
<evidence type="ECO:0000313" key="8">
    <source>
        <dbReference type="EMBL" id="UXE64766.1"/>
    </source>
</evidence>
<evidence type="ECO:0000256" key="7">
    <source>
        <dbReference type="SAM" id="MobiDB-lite"/>
    </source>
</evidence>
<evidence type="ECO:0000256" key="3">
    <source>
        <dbReference type="HAMAP-Rule" id="MF_01151"/>
    </source>
</evidence>
<dbReference type="NCBIfam" id="NF010741">
    <property type="entry name" value="PRK14143.1"/>
    <property type="match status" value="1"/>
</dbReference>
<dbReference type="InterPro" id="IPR000740">
    <property type="entry name" value="GrpE"/>
</dbReference>
<keyword evidence="6" id="KW-0175">Coiled coil</keyword>
<dbReference type="SUPFAM" id="SSF58014">
    <property type="entry name" value="Coiled-coil domain of nucleotide exchange factor GrpE"/>
    <property type="match status" value="1"/>
</dbReference>
<dbReference type="Gene3D" id="2.30.22.10">
    <property type="entry name" value="Head domain of nucleotide exchange factor GrpE"/>
    <property type="match status" value="1"/>
</dbReference>
<dbReference type="Pfam" id="PF01025">
    <property type="entry name" value="GrpE"/>
    <property type="match status" value="1"/>
</dbReference>
<reference evidence="8" key="1">
    <citation type="submission" date="2021-04" db="EMBL/GenBank/DDBJ databases">
        <title>Genome sequence of Woronichinia naegeliana from Washington state freshwater lake bloom.</title>
        <authorList>
            <person name="Dreher T.W."/>
        </authorList>
    </citation>
    <scope>NUCLEOTIDE SEQUENCE</scope>
    <source>
        <strain evidence="8">WA131</strain>
    </source>
</reference>
<feature type="coiled-coil region" evidence="6">
    <location>
        <begin position="61"/>
        <end position="120"/>
    </location>
</feature>
<evidence type="ECO:0000256" key="1">
    <source>
        <dbReference type="ARBA" id="ARBA00009054"/>
    </source>
</evidence>
<dbReference type="GO" id="GO:0006457">
    <property type="term" value="P:protein folding"/>
    <property type="evidence" value="ECO:0007669"/>
    <property type="project" value="InterPro"/>
</dbReference>
<dbReference type="AlphaFoldDB" id="A0A977PZ39"/>
<gene>
    <name evidence="3 8" type="primary">grpE</name>
    <name evidence="8" type="ORF">KA717_23640</name>
</gene>
<feature type="region of interest" description="Disordered" evidence="7">
    <location>
        <begin position="1"/>
        <end position="58"/>
    </location>
</feature>
<dbReference type="GO" id="GO:0005737">
    <property type="term" value="C:cytoplasm"/>
    <property type="evidence" value="ECO:0007669"/>
    <property type="project" value="UniProtKB-SubCell"/>
</dbReference>
<dbReference type="EMBL" id="CP073041">
    <property type="protein sequence ID" value="UXE64766.1"/>
    <property type="molecule type" value="Genomic_DNA"/>
</dbReference>
<comment type="function">
    <text evidence="3 4">Participates actively in the response to hyperosmotic and heat shock by preventing the aggregation of stress-denatured proteins, in association with DnaK and GrpE. It is the nucleotide exchange factor for DnaK and may function as a thermosensor. Unfolded proteins bind initially to DnaJ; upon interaction with the DnaJ-bound protein, DnaK hydrolyzes its bound ATP, resulting in the formation of a stable complex. GrpE releases ADP from DnaK; ATP binding to DnaK triggers the release of the substrate protein, thus completing the reaction cycle. Several rounds of ATP-dependent interactions between DnaJ, DnaK and GrpE are required for fully efficient folding.</text>
</comment>
<dbReference type="Gene3D" id="3.90.20.20">
    <property type="match status" value="1"/>
</dbReference>
<dbReference type="PANTHER" id="PTHR21237">
    <property type="entry name" value="GRPE PROTEIN"/>
    <property type="match status" value="1"/>
</dbReference>
<dbReference type="CDD" id="cd00446">
    <property type="entry name" value="GrpE"/>
    <property type="match status" value="1"/>
</dbReference>
<proteinExistence type="inferred from homology"/>
<dbReference type="PROSITE" id="PS01071">
    <property type="entry name" value="GRPE"/>
    <property type="match status" value="1"/>
</dbReference>
<dbReference type="PRINTS" id="PR00773">
    <property type="entry name" value="GRPEPROTEIN"/>
</dbReference>
<comment type="similarity">
    <text evidence="1 3 5">Belongs to the GrpE family.</text>
</comment>
<dbReference type="GO" id="GO:0042803">
    <property type="term" value="F:protein homodimerization activity"/>
    <property type="evidence" value="ECO:0007669"/>
    <property type="project" value="InterPro"/>
</dbReference>
<dbReference type="GO" id="GO:0051087">
    <property type="term" value="F:protein-folding chaperone binding"/>
    <property type="evidence" value="ECO:0007669"/>
    <property type="project" value="InterPro"/>
</dbReference>
<dbReference type="PANTHER" id="PTHR21237:SF23">
    <property type="entry name" value="GRPE PROTEIN HOMOLOG, MITOCHONDRIAL"/>
    <property type="match status" value="1"/>
</dbReference>
<dbReference type="Proteomes" id="UP001065613">
    <property type="component" value="Chromosome"/>
</dbReference>
<evidence type="ECO:0000256" key="2">
    <source>
        <dbReference type="ARBA" id="ARBA00023186"/>
    </source>
</evidence>
<dbReference type="KEGG" id="wna:KA717_23640"/>
<feature type="compositionally biased region" description="Polar residues" evidence="7">
    <location>
        <begin position="1"/>
        <end position="19"/>
    </location>
</feature>